<dbReference type="EMBL" id="JAIWYP010000009">
    <property type="protein sequence ID" value="KAH3775594.1"/>
    <property type="molecule type" value="Genomic_DNA"/>
</dbReference>
<evidence type="ECO:0000256" key="5">
    <source>
        <dbReference type="ARBA" id="ARBA00022786"/>
    </source>
</evidence>
<name>A0A9D4IJS2_DREPO</name>
<comment type="catalytic activity">
    <reaction evidence="1">
        <text>S-ubiquitinyl-[E2 ubiquitin-conjugating enzyme]-L-cysteine + [acceptor protein]-L-lysine = [E2 ubiquitin-conjugating enzyme]-L-cysteine + N(6)-ubiquitinyl-[acceptor protein]-L-lysine.</text>
        <dbReference type="EC" id="2.3.2.26"/>
    </reaction>
</comment>
<dbReference type="GO" id="GO:0006511">
    <property type="term" value="P:ubiquitin-dependent protein catabolic process"/>
    <property type="evidence" value="ECO:0007669"/>
    <property type="project" value="TreeGrafter"/>
</dbReference>
<dbReference type="PROSITE" id="PS50237">
    <property type="entry name" value="HECT"/>
    <property type="match status" value="1"/>
</dbReference>
<dbReference type="GO" id="GO:0061630">
    <property type="term" value="F:ubiquitin protein ligase activity"/>
    <property type="evidence" value="ECO:0007669"/>
    <property type="project" value="UniProtKB-EC"/>
</dbReference>
<reference evidence="8" key="1">
    <citation type="journal article" date="2019" name="bioRxiv">
        <title>The Genome of the Zebra Mussel, Dreissena polymorpha: A Resource for Invasive Species Research.</title>
        <authorList>
            <person name="McCartney M.A."/>
            <person name="Auch B."/>
            <person name="Kono T."/>
            <person name="Mallez S."/>
            <person name="Zhang Y."/>
            <person name="Obille A."/>
            <person name="Becker A."/>
            <person name="Abrahante J.E."/>
            <person name="Garbe J."/>
            <person name="Badalamenti J.P."/>
            <person name="Herman A."/>
            <person name="Mangelson H."/>
            <person name="Liachko I."/>
            <person name="Sullivan S."/>
            <person name="Sone E.D."/>
            <person name="Koren S."/>
            <person name="Silverstein K.A.T."/>
            <person name="Beckman K.B."/>
            <person name="Gohl D.M."/>
        </authorList>
    </citation>
    <scope>NUCLEOTIDE SEQUENCE</scope>
    <source>
        <strain evidence="8">Duluth1</strain>
        <tissue evidence="8">Whole animal</tissue>
    </source>
</reference>
<dbReference type="Gene3D" id="3.30.2410.10">
    <property type="entry name" value="Hect, E3 ligase catalytic domain"/>
    <property type="match status" value="1"/>
</dbReference>
<dbReference type="PANTHER" id="PTHR11254:SF444">
    <property type="entry name" value="HECT DOMAIN CONTAINING UBIQUITIN LIGASE"/>
    <property type="match status" value="1"/>
</dbReference>
<evidence type="ECO:0000313" key="8">
    <source>
        <dbReference type="EMBL" id="KAH3775594.1"/>
    </source>
</evidence>
<keyword evidence="5 6" id="KW-0833">Ubl conjugation pathway</keyword>
<dbReference type="EC" id="2.3.2.26" evidence="3"/>
<evidence type="ECO:0000259" key="7">
    <source>
        <dbReference type="PROSITE" id="PS50237"/>
    </source>
</evidence>
<dbReference type="GO" id="GO:0016567">
    <property type="term" value="P:protein ubiquitination"/>
    <property type="evidence" value="ECO:0007669"/>
    <property type="project" value="TreeGrafter"/>
</dbReference>
<dbReference type="InterPro" id="IPR050409">
    <property type="entry name" value="E3_ubiq-protein_ligase"/>
</dbReference>
<dbReference type="GO" id="GO:0005737">
    <property type="term" value="C:cytoplasm"/>
    <property type="evidence" value="ECO:0007669"/>
    <property type="project" value="TreeGrafter"/>
</dbReference>
<feature type="active site" description="Glycyl thioester intermediate" evidence="6">
    <location>
        <position position="366"/>
    </location>
</feature>
<comment type="caution">
    <text evidence="8">The sequence shown here is derived from an EMBL/GenBank/DDBJ whole genome shotgun (WGS) entry which is preliminary data.</text>
</comment>
<dbReference type="Proteomes" id="UP000828390">
    <property type="component" value="Unassembled WGS sequence"/>
</dbReference>
<dbReference type="InterPro" id="IPR000569">
    <property type="entry name" value="HECT_dom"/>
</dbReference>
<dbReference type="InterPro" id="IPR035983">
    <property type="entry name" value="Hect_E3_ubiquitin_ligase"/>
</dbReference>
<evidence type="ECO:0000256" key="1">
    <source>
        <dbReference type="ARBA" id="ARBA00000885"/>
    </source>
</evidence>
<dbReference type="Gene3D" id="3.90.1750.10">
    <property type="entry name" value="Hect, E3 ligase catalytic domains"/>
    <property type="match status" value="1"/>
</dbReference>
<evidence type="ECO:0000256" key="6">
    <source>
        <dbReference type="PROSITE-ProRule" id="PRU00104"/>
    </source>
</evidence>
<dbReference type="PANTHER" id="PTHR11254">
    <property type="entry name" value="HECT DOMAIN UBIQUITIN-PROTEIN LIGASE"/>
    <property type="match status" value="1"/>
</dbReference>
<evidence type="ECO:0000313" key="9">
    <source>
        <dbReference type="Proteomes" id="UP000828390"/>
    </source>
</evidence>
<keyword evidence="4" id="KW-0808">Transferase</keyword>
<organism evidence="8 9">
    <name type="scientific">Dreissena polymorpha</name>
    <name type="common">Zebra mussel</name>
    <name type="synonym">Mytilus polymorpha</name>
    <dbReference type="NCBI Taxonomy" id="45954"/>
    <lineage>
        <taxon>Eukaryota</taxon>
        <taxon>Metazoa</taxon>
        <taxon>Spiralia</taxon>
        <taxon>Lophotrochozoa</taxon>
        <taxon>Mollusca</taxon>
        <taxon>Bivalvia</taxon>
        <taxon>Autobranchia</taxon>
        <taxon>Heteroconchia</taxon>
        <taxon>Euheterodonta</taxon>
        <taxon>Imparidentia</taxon>
        <taxon>Neoheterodontei</taxon>
        <taxon>Myida</taxon>
        <taxon>Dreissenoidea</taxon>
        <taxon>Dreissenidae</taxon>
        <taxon>Dreissena</taxon>
    </lineage>
</organism>
<protein>
    <recommendedName>
        <fullName evidence="3">HECT-type E3 ubiquitin transferase</fullName>
        <ecNumber evidence="3">2.3.2.26</ecNumber>
    </recommendedName>
</protein>
<accession>A0A9D4IJS2</accession>
<comment type="pathway">
    <text evidence="2">Protein modification; protein ubiquitination.</text>
</comment>
<sequence>MFRRGDEPGSIQVAILQAGWLPQVPIAPDLVAYRFELKPVIDKLIGSKQNILFIEVDRENIFEQAIAIYKKCDHDTHVKLMVTFKTGGVKEDGIDGSGLRREFYHSFFKVCLTKKTMFVGNGRRKFPSNDVNLVQNGYFAAFGRAIVASVMNGDCGFPYLSPIVFKYMVGEDTQEDEQLDAVPDLDIKDLCKHLLDAKTDDEVIEVTGGDQGSIISHIGWPTGENFSLRNRNVLVQMLIHWDIIEKRRRALDQLKAGLNHMGFLEATKKNPNLLPLLVYSESFSLNAEYARNQLQPKIKALECADETQMQAKRWMQEFLNDMSDEDAQSFYQFATGSADPPVADESISMEFNSYDHTLTLPSASTCSSLFRIPLGNRTSIDFKRSMKTALDNARFGFGAERT</sequence>
<keyword evidence="9" id="KW-1185">Reference proteome</keyword>
<dbReference type="SUPFAM" id="SSF56204">
    <property type="entry name" value="Hect, E3 ligase catalytic domain"/>
    <property type="match status" value="1"/>
</dbReference>
<evidence type="ECO:0000256" key="4">
    <source>
        <dbReference type="ARBA" id="ARBA00022679"/>
    </source>
</evidence>
<dbReference type="AlphaFoldDB" id="A0A9D4IJS2"/>
<evidence type="ECO:0000256" key="3">
    <source>
        <dbReference type="ARBA" id="ARBA00012485"/>
    </source>
</evidence>
<proteinExistence type="predicted"/>
<evidence type="ECO:0000256" key="2">
    <source>
        <dbReference type="ARBA" id="ARBA00004906"/>
    </source>
</evidence>
<dbReference type="Pfam" id="PF00632">
    <property type="entry name" value="HECT"/>
    <property type="match status" value="1"/>
</dbReference>
<dbReference type="SMART" id="SM00119">
    <property type="entry name" value="HECTc"/>
    <property type="match status" value="1"/>
</dbReference>
<gene>
    <name evidence="8" type="ORF">DPMN_177000</name>
</gene>
<feature type="domain" description="HECT" evidence="7">
    <location>
        <begin position="72"/>
        <end position="398"/>
    </location>
</feature>
<reference evidence="8" key="2">
    <citation type="submission" date="2020-11" db="EMBL/GenBank/DDBJ databases">
        <authorList>
            <person name="McCartney M.A."/>
            <person name="Auch B."/>
            <person name="Kono T."/>
            <person name="Mallez S."/>
            <person name="Becker A."/>
            <person name="Gohl D.M."/>
            <person name="Silverstein K.A.T."/>
            <person name="Koren S."/>
            <person name="Bechman K.B."/>
            <person name="Herman A."/>
            <person name="Abrahante J.E."/>
            <person name="Garbe J."/>
        </authorList>
    </citation>
    <scope>NUCLEOTIDE SEQUENCE</scope>
    <source>
        <strain evidence="8">Duluth1</strain>
        <tissue evidence="8">Whole animal</tissue>
    </source>
</reference>